<dbReference type="PANTHER" id="PTHR11487">
    <property type="entry name" value="THIOESTERASE"/>
    <property type="match status" value="1"/>
</dbReference>
<sequence>MTISDTATTSWIRRYKPTEGADVRLVCFPHAGGSASYFNSVAARFSPGVDVVALQYPGRQDRRREPVLRDLGELADLVTAELLRLREVPTVFFGHSMGAVLAFECAWRMEEKGLADPQTLLLSGRRAPSALRDEQTYRGDDARLLAELRQLNGTSSALLEDDDILRMALDTLRGDLEAVETYVDSGHRVTVPLVVLTGDDDPKTTVTEAQRWCEHTESTCRVLTYPGGHFYLDRHAAAVGDVVAAELAKVRPTTIGAH</sequence>
<protein>
    <submittedName>
        <fullName evidence="4">Putative thioesterase involved in non-ribosomal peptide biosynthesis</fullName>
    </submittedName>
</protein>
<dbReference type="InterPro" id="IPR020802">
    <property type="entry name" value="TesA-like"/>
</dbReference>
<evidence type="ECO:0000313" key="5">
    <source>
        <dbReference type="Proteomes" id="UP000021053"/>
    </source>
</evidence>
<dbReference type="HOGENOM" id="CLU_070456_1_2_11"/>
<name>A0A010ZY57_9ACTN</name>
<dbReference type="SUPFAM" id="SSF53474">
    <property type="entry name" value="alpha/beta-Hydrolases"/>
    <property type="match status" value="1"/>
</dbReference>
<dbReference type="InterPro" id="IPR001031">
    <property type="entry name" value="Thioesterase"/>
</dbReference>
<dbReference type="SMART" id="SM00824">
    <property type="entry name" value="PKS_TE"/>
    <property type="match status" value="1"/>
</dbReference>
<comment type="caution">
    <text evidence="4">The sequence shown here is derived from an EMBL/GenBank/DDBJ whole genome shotgun (WGS) entry which is preliminary data.</text>
</comment>
<dbReference type="Proteomes" id="UP000021053">
    <property type="component" value="Unassembled WGS sequence"/>
</dbReference>
<dbReference type="GO" id="GO:0016787">
    <property type="term" value="F:hydrolase activity"/>
    <property type="evidence" value="ECO:0007669"/>
    <property type="project" value="UniProtKB-KW"/>
</dbReference>
<proteinExistence type="inferred from homology"/>
<organism evidence="4 5">
    <name type="scientific">Cryptosporangium arvum DSM 44712</name>
    <dbReference type="NCBI Taxonomy" id="927661"/>
    <lineage>
        <taxon>Bacteria</taxon>
        <taxon>Bacillati</taxon>
        <taxon>Actinomycetota</taxon>
        <taxon>Actinomycetes</taxon>
        <taxon>Cryptosporangiales</taxon>
        <taxon>Cryptosporangiaceae</taxon>
        <taxon>Cryptosporangium</taxon>
    </lineage>
</organism>
<dbReference type="Gene3D" id="3.40.50.1820">
    <property type="entry name" value="alpha/beta hydrolase"/>
    <property type="match status" value="1"/>
</dbReference>
<dbReference type="RefSeq" id="WP_035863174.1">
    <property type="nucleotide sequence ID" value="NZ_KK073874.1"/>
</dbReference>
<evidence type="ECO:0000256" key="2">
    <source>
        <dbReference type="ARBA" id="ARBA00022801"/>
    </source>
</evidence>
<dbReference type="EMBL" id="JFBT01000001">
    <property type="protein sequence ID" value="EXG82147.1"/>
    <property type="molecule type" value="Genomic_DNA"/>
</dbReference>
<dbReference type="InterPro" id="IPR029058">
    <property type="entry name" value="AB_hydrolase_fold"/>
</dbReference>
<accession>A0A010ZY57</accession>
<evidence type="ECO:0000313" key="4">
    <source>
        <dbReference type="EMBL" id="EXG82147.1"/>
    </source>
</evidence>
<dbReference type="PANTHER" id="PTHR11487:SF0">
    <property type="entry name" value="S-ACYL FATTY ACID SYNTHASE THIOESTERASE, MEDIUM CHAIN"/>
    <property type="match status" value="1"/>
</dbReference>
<dbReference type="PATRIC" id="fig|927661.3.peg.3247"/>
<evidence type="ECO:0000256" key="1">
    <source>
        <dbReference type="ARBA" id="ARBA00007169"/>
    </source>
</evidence>
<gene>
    <name evidence="4" type="ORF">CryarDRAFT_3289</name>
</gene>
<keyword evidence="5" id="KW-1185">Reference proteome</keyword>
<dbReference type="OrthoDB" id="8480037at2"/>
<dbReference type="Pfam" id="PF00975">
    <property type="entry name" value="Thioesterase"/>
    <property type="match status" value="1"/>
</dbReference>
<reference evidence="4 5" key="1">
    <citation type="submission" date="2013-07" db="EMBL/GenBank/DDBJ databases">
        <authorList>
            <consortium name="DOE Joint Genome Institute"/>
            <person name="Eisen J."/>
            <person name="Huntemann M."/>
            <person name="Han J."/>
            <person name="Chen A."/>
            <person name="Kyrpides N."/>
            <person name="Mavromatis K."/>
            <person name="Markowitz V."/>
            <person name="Palaniappan K."/>
            <person name="Ivanova N."/>
            <person name="Schaumberg A."/>
            <person name="Pati A."/>
            <person name="Liolios K."/>
            <person name="Nordberg H.P."/>
            <person name="Cantor M.N."/>
            <person name="Hua S.X."/>
            <person name="Woyke T."/>
        </authorList>
    </citation>
    <scope>NUCLEOTIDE SEQUENCE [LARGE SCALE GENOMIC DNA]</scope>
    <source>
        <strain evidence="4 5">DSM 44712</strain>
    </source>
</reference>
<feature type="domain" description="Thioesterase TesA-like" evidence="3">
    <location>
        <begin position="26"/>
        <end position="247"/>
    </location>
</feature>
<dbReference type="GO" id="GO:0008610">
    <property type="term" value="P:lipid biosynthetic process"/>
    <property type="evidence" value="ECO:0007669"/>
    <property type="project" value="TreeGrafter"/>
</dbReference>
<dbReference type="AlphaFoldDB" id="A0A010ZY57"/>
<keyword evidence="2" id="KW-0378">Hydrolase</keyword>
<dbReference type="InterPro" id="IPR012223">
    <property type="entry name" value="TEII"/>
</dbReference>
<comment type="similarity">
    <text evidence="1">Belongs to the thioesterase family.</text>
</comment>
<evidence type="ECO:0000259" key="3">
    <source>
        <dbReference type="SMART" id="SM00824"/>
    </source>
</evidence>